<reference evidence="1" key="1">
    <citation type="submission" date="2018-07" db="EMBL/GenBank/DDBJ databases">
        <title>Comparative genomics of catfishes provides insights into carnivory and benthic adaptation.</title>
        <authorList>
            <person name="Zhang Y."/>
            <person name="Wang D."/>
            <person name="Peng Z."/>
            <person name="Zheng S."/>
            <person name="Shao F."/>
            <person name="Tao W."/>
        </authorList>
    </citation>
    <scope>NUCLEOTIDE SEQUENCE</scope>
    <source>
        <strain evidence="1">Chongqing</strain>
    </source>
</reference>
<evidence type="ECO:0000313" key="1">
    <source>
        <dbReference type="EMBL" id="KAI5615829.1"/>
    </source>
</evidence>
<accession>A0AAD5AFL3</accession>
<dbReference type="InterPro" id="IPR052652">
    <property type="entry name" value="Telomerase_Complex_Comp"/>
</dbReference>
<dbReference type="PANTHER" id="PTHR44791:SF1">
    <property type="entry name" value="TELOMERASE PROTEIN COMPONENT 1"/>
    <property type="match status" value="1"/>
</dbReference>
<gene>
    <name evidence="1" type="ORF">C0J50_10747</name>
</gene>
<organism evidence="1 2">
    <name type="scientific">Silurus asotus</name>
    <name type="common">Amur catfish</name>
    <name type="synonym">Parasilurus asotus</name>
    <dbReference type="NCBI Taxonomy" id="30991"/>
    <lineage>
        <taxon>Eukaryota</taxon>
        <taxon>Metazoa</taxon>
        <taxon>Chordata</taxon>
        <taxon>Craniata</taxon>
        <taxon>Vertebrata</taxon>
        <taxon>Euteleostomi</taxon>
        <taxon>Actinopterygii</taxon>
        <taxon>Neopterygii</taxon>
        <taxon>Teleostei</taxon>
        <taxon>Ostariophysi</taxon>
        <taxon>Siluriformes</taxon>
        <taxon>Siluridae</taxon>
        <taxon>Silurus</taxon>
    </lineage>
</organism>
<comment type="caution">
    <text evidence="1">The sequence shown here is derived from an EMBL/GenBank/DDBJ whole genome shotgun (WGS) entry which is preliminary data.</text>
</comment>
<keyword evidence="2" id="KW-1185">Reference proteome</keyword>
<dbReference type="EMBL" id="MU554236">
    <property type="protein sequence ID" value="KAI5615829.1"/>
    <property type="molecule type" value="Genomic_DNA"/>
</dbReference>
<dbReference type="GO" id="GO:0000722">
    <property type="term" value="P:telomere maintenance via recombination"/>
    <property type="evidence" value="ECO:0007669"/>
    <property type="project" value="TreeGrafter"/>
</dbReference>
<dbReference type="GO" id="GO:0003720">
    <property type="term" value="F:telomerase activity"/>
    <property type="evidence" value="ECO:0007669"/>
    <property type="project" value="TreeGrafter"/>
</dbReference>
<dbReference type="AlphaFoldDB" id="A0AAD5AFL3"/>
<feature type="non-terminal residue" evidence="1">
    <location>
        <position position="1"/>
    </location>
</feature>
<protein>
    <submittedName>
        <fullName evidence="1">Telomerase protein component 1</fullName>
    </submittedName>
</protein>
<proteinExistence type="predicted"/>
<sequence>MTENLKCLPASLDELIQHGLIRLQSQYRGTGLNWTLAALAVSSNGLKDSDLHFLLNLCTDLSSTHTPLNWQELMKLARNPKTRVPMATFSQLARSLQSLIGSSLFVDPDPSLILTNPDVKSAFERLYLSDPDDRSRAHMILAAYLWV</sequence>
<evidence type="ECO:0000313" key="2">
    <source>
        <dbReference type="Proteomes" id="UP001205998"/>
    </source>
</evidence>
<dbReference type="GO" id="GO:0005697">
    <property type="term" value="C:telomerase holoenzyme complex"/>
    <property type="evidence" value="ECO:0007669"/>
    <property type="project" value="TreeGrafter"/>
</dbReference>
<name>A0AAD5AFL3_SILAS</name>
<dbReference type="PANTHER" id="PTHR44791">
    <property type="entry name" value="TELOMERASE PROTEIN COMPONENT 1 TEP1"/>
    <property type="match status" value="1"/>
</dbReference>
<dbReference type="Proteomes" id="UP001205998">
    <property type="component" value="Unassembled WGS sequence"/>
</dbReference>
<dbReference type="GO" id="GO:0070034">
    <property type="term" value="F:telomerase RNA binding"/>
    <property type="evidence" value="ECO:0007669"/>
    <property type="project" value="TreeGrafter"/>
</dbReference>